<feature type="compositionally biased region" description="Low complexity" evidence="1">
    <location>
        <begin position="180"/>
        <end position="200"/>
    </location>
</feature>
<dbReference type="Proteomes" id="UP000005239">
    <property type="component" value="Unassembled WGS sequence"/>
</dbReference>
<feature type="signal peptide" evidence="2">
    <location>
        <begin position="1"/>
        <end position="16"/>
    </location>
</feature>
<feature type="chain" id="PRO_5043489848" evidence="2">
    <location>
        <begin position="17"/>
        <end position="215"/>
    </location>
</feature>
<sequence length="215" mass="23571">MRLTLVVLALLTAASAHRNHSEPPATVNYYHPDGFGNNTNPFTAKPSFWEQFYERLFGKSNRTRAARSVNEEEEATESSEEEEAVVYTRTPEGGSRPGNHSNGHVPHGGFVNSTNPFWERFFEKFFGKANNTRAARSVEEEAFATTVTRREGTNRPSGTGRPDGPRSTRSRPHGHGTGGPQPTRGPRGTGRPSGSDRPSGIKQTSHRPTVTAKSP</sequence>
<accession>A0A8R1YIU7</accession>
<feature type="compositionally biased region" description="Acidic residues" evidence="1">
    <location>
        <begin position="71"/>
        <end position="84"/>
    </location>
</feature>
<feature type="region of interest" description="Disordered" evidence="1">
    <location>
        <begin position="63"/>
        <end position="108"/>
    </location>
</feature>
<accession>A0A2A6BFL7</accession>
<dbReference type="AlphaFoldDB" id="A0A2A6BFL7"/>
<reference evidence="3" key="2">
    <citation type="submission" date="2022-06" db="UniProtKB">
        <authorList>
            <consortium name="EnsemblMetazoa"/>
        </authorList>
    </citation>
    <scope>IDENTIFICATION</scope>
    <source>
        <strain evidence="3">PS312</strain>
    </source>
</reference>
<evidence type="ECO:0000256" key="1">
    <source>
        <dbReference type="SAM" id="MobiDB-lite"/>
    </source>
</evidence>
<proteinExistence type="predicted"/>
<evidence type="ECO:0000313" key="3">
    <source>
        <dbReference type="EnsemblMetazoa" id="PPA31154.1"/>
    </source>
</evidence>
<protein>
    <submittedName>
        <fullName evidence="3">Uncharacterized protein</fullName>
    </submittedName>
</protein>
<dbReference type="EnsemblMetazoa" id="PPA31154.1">
    <property type="protein sequence ID" value="PPA31154.1"/>
    <property type="gene ID" value="WBGene00204019"/>
</dbReference>
<keyword evidence="2" id="KW-0732">Signal</keyword>
<organism evidence="3 4">
    <name type="scientific">Pristionchus pacificus</name>
    <name type="common">Parasitic nematode worm</name>
    <dbReference type="NCBI Taxonomy" id="54126"/>
    <lineage>
        <taxon>Eukaryota</taxon>
        <taxon>Metazoa</taxon>
        <taxon>Ecdysozoa</taxon>
        <taxon>Nematoda</taxon>
        <taxon>Chromadorea</taxon>
        <taxon>Rhabditida</taxon>
        <taxon>Rhabditina</taxon>
        <taxon>Diplogasteromorpha</taxon>
        <taxon>Diplogasteroidea</taxon>
        <taxon>Neodiplogasteridae</taxon>
        <taxon>Pristionchus</taxon>
    </lineage>
</organism>
<evidence type="ECO:0000313" key="4">
    <source>
        <dbReference type="Proteomes" id="UP000005239"/>
    </source>
</evidence>
<keyword evidence="4" id="KW-1185">Reference proteome</keyword>
<gene>
    <name evidence="3" type="primary">WBGene00204019</name>
</gene>
<feature type="region of interest" description="Disordered" evidence="1">
    <location>
        <begin position="132"/>
        <end position="215"/>
    </location>
</feature>
<evidence type="ECO:0000256" key="2">
    <source>
        <dbReference type="SAM" id="SignalP"/>
    </source>
</evidence>
<feature type="compositionally biased region" description="Polar residues" evidence="1">
    <location>
        <begin position="201"/>
        <end position="215"/>
    </location>
</feature>
<reference evidence="4" key="1">
    <citation type="journal article" date="2008" name="Nat. Genet.">
        <title>The Pristionchus pacificus genome provides a unique perspective on nematode lifestyle and parasitism.</title>
        <authorList>
            <person name="Dieterich C."/>
            <person name="Clifton S.W."/>
            <person name="Schuster L.N."/>
            <person name="Chinwalla A."/>
            <person name="Delehaunty K."/>
            <person name="Dinkelacker I."/>
            <person name="Fulton L."/>
            <person name="Fulton R."/>
            <person name="Godfrey J."/>
            <person name="Minx P."/>
            <person name="Mitreva M."/>
            <person name="Roeseler W."/>
            <person name="Tian H."/>
            <person name="Witte H."/>
            <person name="Yang S.P."/>
            <person name="Wilson R.K."/>
            <person name="Sommer R.J."/>
        </authorList>
    </citation>
    <scope>NUCLEOTIDE SEQUENCE [LARGE SCALE GENOMIC DNA]</scope>
    <source>
        <strain evidence="4">PS312</strain>
    </source>
</reference>
<name>A0A2A6BFL7_PRIPA</name>